<dbReference type="InterPro" id="IPR036390">
    <property type="entry name" value="WH_DNA-bd_sf"/>
</dbReference>
<dbReference type="InterPro" id="IPR040501">
    <property type="entry name" value="TFA2_Winged_2"/>
</dbReference>
<comment type="function">
    <text evidence="6">Recruits TFIIH to the initiation complex and stimulates the RNA polymerase II C-terminal domain kinase and DNA-dependent ATPase activities of TFIIH. Both TFIIH and TFIIE are required for promoter clearance by RNA polymerase.</text>
</comment>
<dbReference type="PANTHER" id="PTHR12716">
    <property type="entry name" value="TRANSCRIPTION INITIATION FACTOR IIE, BETA SUBUNIT"/>
    <property type="match status" value="1"/>
</dbReference>
<dbReference type="PANTHER" id="PTHR12716:SF8">
    <property type="entry name" value="TRANSCRIPTION INITIATION FACTOR IIE SUBUNIT BETA"/>
    <property type="match status" value="1"/>
</dbReference>
<keyword evidence="3" id="KW-0238">DNA-binding</keyword>
<dbReference type="InterPro" id="IPR003166">
    <property type="entry name" value="TFIIE_bsu_DNA-bd"/>
</dbReference>
<keyword evidence="5" id="KW-0539">Nucleus</keyword>
<evidence type="ECO:0000313" key="10">
    <source>
        <dbReference type="Proteomes" id="UP000694414"/>
    </source>
</evidence>
<reference evidence="9" key="1">
    <citation type="submission" date="2025-08" db="UniProtKB">
        <authorList>
            <consortium name="Ensembl"/>
        </authorList>
    </citation>
    <scope>IDENTIFICATION</scope>
</reference>
<reference evidence="9" key="2">
    <citation type="submission" date="2025-09" db="UniProtKB">
        <authorList>
            <consortium name="Ensembl"/>
        </authorList>
    </citation>
    <scope>IDENTIFICATION</scope>
</reference>
<feature type="compositionally biased region" description="Polar residues" evidence="7">
    <location>
        <begin position="170"/>
        <end position="182"/>
    </location>
</feature>
<evidence type="ECO:0000256" key="4">
    <source>
        <dbReference type="ARBA" id="ARBA00023163"/>
    </source>
</evidence>
<evidence type="ECO:0000313" key="9">
    <source>
        <dbReference type="Ensembl" id="ENSPSMP00000003654.1"/>
    </source>
</evidence>
<evidence type="ECO:0000256" key="7">
    <source>
        <dbReference type="SAM" id="MobiDB-lite"/>
    </source>
</evidence>
<protein>
    <recommendedName>
        <fullName evidence="8">TFA2 Winged helix domain-containing protein</fullName>
    </recommendedName>
</protein>
<dbReference type="GO" id="GO:0006367">
    <property type="term" value="P:transcription initiation at RNA polymerase II promoter"/>
    <property type="evidence" value="ECO:0007669"/>
    <property type="project" value="InterPro"/>
</dbReference>
<evidence type="ECO:0000256" key="3">
    <source>
        <dbReference type="ARBA" id="ARBA00023125"/>
    </source>
</evidence>
<evidence type="ECO:0000256" key="6">
    <source>
        <dbReference type="ARBA" id="ARBA00025581"/>
    </source>
</evidence>
<dbReference type="GO" id="GO:0001097">
    <property type="term" value="F:TFIIH-class transcription factor complex binding"/>
    <property type="evidence" value="ECO:0007669"/>
    <property type="project" value="TreeGrafter"/>
</dbReference>
<organism evidence="9 10">
    <name type="scientific">Prolemur simus</name>
    <name type="common">Greater bamboo lemur</name>
    <name type="synonym">Hapalemur simus</name>
    <dbReference type="NCBI Taxonomy" id="1328070"/>
    <lineage>
        <taxon>Eukaryota</taxon>
        <taxon>Metazoa</taxon>
        <taxon>Chordata</taxon>
        <taxon>Craniata</taxon>
        <taxon>Vertebrata</taxon>
        <taxon>Euteleostomi</taxon>
        <taxon>Mammalia</taxon>
        <taxon>Eutheria</taxon>
        <taxon>Euarchontoglires</taxon>
        <taxon>Primates</taxon>
        <taxon>Strepsirrhini</taxon>
        <taxon>Lemuriformes</taxon>
        <taxon>Lemuridae</taxon>
        <taxon>Prolemur</taxon>
    </lineage>
</organism>
<dbReference type="Ensembl" id="ENSPSMT00000004444.1">
    <property type="protein sequence ID" value="ENSPSMP00000003654.1"/>
    <property type="gene ID" value="ENSPSMG00000002978.1"/>
</dbReference>
<feature type="compositionally biased region" description="Low complexity" evidence="7">
    <location>
        <begin position="63"/>
        <end position="74"/>
    </location>
</feature>
<feature type="compositionally biased region" description="Low complexity" evidence="7">
    <location>
        <begin position="146"/>
        <end position="155"/>
    </location>
</feature>
<dbReference type="CDD" id="cd07977">
    <property type="entry name" value="TFIIE_beta_winged_helix"/>
    <property type="match status" value="1"/>
</dbReference>
<dbReference type="SUPFAM" id="SSF46785">
    <property type="entry name" value="Winged helix' DNA-binding domain"/>
    <property type="match status" value="1"/>
</dbReference>
<proteinExistence type="predicted"/>
<dbReference type="InterPro" id="IPR016656">
    <property type="entry name" value="TFIIE-bsu"/>
</dbReference>
<feature type="region of interest" description="Disordered" evidence="7">
    <location>
        <begin position="336"/>
        <end position="364"/>
    </location>
</feature>
<feature type="compositionally biased region" description="Gly residues" evidence="7">
    <location>
        <begin position="89"/>
        <end position="98"/>
    </location>
</feature>
<keyword evidence="4" id="KW-0804">Transcription</keyword>
<feature type="compositionally biased region" description="Pro residues" evidence="7">
    <location>
        <begin position="47"/>
        <end position="62"/>
    </location>
</feature>
<dbReference type="Gene3D" id="1.10.10.10">
    <property type="entry name" value="Winged helix-like DNA-binding domain superfamily/Winged helix DNA-binding domain"/>
    <property type="match status" value="1"/>
</dbReference>
<dbReference type="GeneTree" id="ENSGT00390000011749"/>
<accession>A0A8C9DEG8</accession>
<dbReference type="GO" id="GO:0003677">
    <property type="term" value="F:DNA binding"/>
    <property type="evidence" value="ECO:0007669"/>
    <property type="project" value="UniProtKB-KW"/>
</dbReference>
<feature type="domain" description="TFA2 Winged helix" evidence="8">
    <location>
        <begin position="259"/>
        <end position="311"/>
    </location>
</feature>
<keyword evidence="2" id="KW-0805">Transcription regulation</keyword>
<evidence type="ECO:0000256" key="1">
    <source>
        <dbReference type="ARBA" id="ARBA00004123"/>
    </source>
</evidence>
<name>A0A8C9DEG8_PROSS</name>
<keyword evidence="10" id="KW-1185">Reference proteome</keyword>
<dbReference type="GO" id="GO:0005673">
    <property type="term" value="C:transcription factor TFIIE complex"/>
    <property type="evidence" value="ECO:0007669"/>
    <property type="project" value="InterPro"/>
</dbReference>
<dbReference type="InterPro" id="IPR036388">
    <property type="entry name" value="WH-like_DNA-bd_sf"/>
</dbReference>
<dbReference type="Proteomes" id="UP000694414">
    <property type="component" value="Unplaced"/>
</dbReference>
<dbReference type="Pfam" id="PF18121">
    <property type="entry name" value="TFA2_Winged_2"/>
    <property type="match status" value="1"/>
</dbReference>
<evidence type="ECO:0000256" key="2">
    <source>
        <dbReference type="ARBA" id="ARBA00023015"/>
    </source>
</evidence>
<feature type="compositionally biased region" description="Basic and acidic residues" evidence="7">
    <location>
        <begin position="157"/>
        <end position="167"/>
    </location>
</feature>
<feature type="region of interest" description="Disordered" evidence="7">
    <location>
        <begin position="1"/>
        <end position="98"/>
    </location>
</feature>
<sequence length="398" mass="43556">MRTAPTDGETRSEDSGPLDSLEEDCCSRGPPASLLFQEQEINFYPGSPRPQSPPPRPPPAPAPAARLRAGPPRACTGGRGAGDKQEAGGRAGVGGWQNLARGGGGVAGRAGPPSWLSVVGPSLLRERVLLKKRALSSPVREKCAVSSQSSSSPSSSKKKEATVEHRGSSGAKQNSDQNNGSFNLKALSGGSGYKFGVLAEIVNYRKTHQPGDTYPPTLEEILDETQHLAIGLNQKQWQQWLMTETLVNNLKIEPKYNLKDKKALLRLLDKHDQRALGGILLENIEEGLPNCQKAVKALGDQILFVNRPDKKKIQGFCSLAPASVLLTTMFCHTHPEKGASWRKPEGQKRQPRDKLEEDSSQGRRAYIKEPKKKFSLLNFRRLGWGRIVQDEVRKIVRV</sequence>
<comment type="subcellular location">
    <subcellularLocation>
        <location evidence="1">Nucleus</location>
    </subcellularLocation>
</comment>
<evidence type="ECO:0000259" key="8">
    <source>
        <dbReference type="Pfam" id="PF18121"/>
    </source>
</evidence>
<feature type="region of interest" description="Disordered" evidence="7">
    <location>
        <begin position="139"/>
        <end position="183"/>
    </location>
</feature>
<dbReference type="AlphaFoldDB" id="A0A8C9DEG8"/>
<evidence type="ECO:0000256" key="5">
    <source>
        <dbReference type="ARBA" id="ARBA00023242"/>
    </source>
</evidence>